<sequence>MVRLTTVPGLWKVPNIASQTTTLAELALRKGFSPATSPAGYVLGVDASLWILESYIRNDKNQHTADQDALHTIYSRLERLYEAPVTPLFVFDGPPPALHERAELVHRYARWLEPGMQQFLAAFGFQHYMAPSDAHAELARLNKEGVVDAVMTTAPEVLIYGARAVVRSTSANSGPVIFYDVDGATASSPHLSCGGLMLAVLIKQCLPDCDTKAAVAIARYGSGDVLLHAARTLNAAALEQFLTGWREELRAQLAHDPRRLLDRPRPGLAASNLIDVFPDNHLLLRYARPLTSWSLAAVPPRMVPVEPPRADLITLTVLHTQYFGWQGPDVLAQGFRRAVWPGTCMRQIWATVSMTCCPCKMCVPGASQGVLVLAPPHSFLDLHVKVFKRVQEQPHAEYDIEFSTVAYMHLALAALGLLPPSPSPPPPPSPDLGGHMHLRMRVPATLLDLAYPQLPSLVRRHSGEGPIFVCNSAVASTASGLSPQAAQHEVIDLTHEDDDASLVVCR</sequence>
<evidence type="ECO:0000313" key="1">
    <source>
        <dbReference type="EMBL" id="KAI0057707.1"/>
    </source>
</evidence>
<protein>
    <submittedName>
        <fullName evidence="1">PIN domain-like protein</fullName>
    </submittedName>
</protein>
<proteinExistence type="predicted"/>
<organism evidence="1 2">
    <name type="scientific">Artomyces pyxidatus</name>
    <dbReference type="NCBI Taxonomy" id="48021"/>
    <lineage>
        <taxon>Eukaryota</taxon>
        <taxon>Fungi</taxon>
        <taxon>Dikarya</taxon>
        <taxon>Basidiomycota</taxon>
        <taxon>Agaricomycotina</taxon>
        <taxon>Agaricomycetes</taxon>
        <taxon>Russulales</taxon>
        <taxon>Auriscalpiaceae</taxon>
        <taxon>Artomyces</taxon>
    </lineage>
</organism>
<accession>A0ACB8SNB3</accession>
<name>A0ACB8SNB3_9AGAM</name>
<reference evidence="1" key="2">
    <citation type="journal article" date="2022" name="New Phytol.">
        <title>Evolutionary transition to the ectomycorrhizal habit in the genomes of a hyperdiverse lineage of mushroom-forming fungi.</title>
        <authorList>
            <person name="Looney B."/>
            <person name="Miyauchi S."/>
            <person name="Morin E."/>
            <person name="Drula E."/>
            <person name="Courty P.E."/>
            <person name="Kohler A."/>
            <person name="Kuo A."/>
            <person name="LaButti K."/>
            <person name="Pangilinan J."/>
            <person name="Lipzen A."/>
            <person name="Riley R."/>
            <person name="Andreopoulos W."/>
            <person name="He G."/>
            <person name="Johnson J."/>
            <person name="Nolan M."/>
            <person name="Tritt A."/>
            <person name="Barry K.W."/>
            <person name="Grigoriev I.V."/>
            <person name="Nagy L.G."/>
            <person name="Hibbett D."/>
            <person name="Henrissat B."/>
            <person name="Matheny P.B."/>
            <person name="Labbe J."/>
            <person name="Martin F.M."/>
        </authorList>
    </citation>
    <scope>NUCLEOTIDE SEQUENCE</scope>
    <source>
        <strain evidence="1">HHB10654</strain>
    </source>
</reference>
<dbReference type="Proteomes" id="UP000814140">
    <property type="component" value="Unassembled WGS sequence"/>
</dbReference>
<gene>
    <name evidence="1" type="ORF">BV25DRAFT_1919896</name>
</gene>
<reference evidence="1" key="1">
    <citation type="submission" date="2021-03" db="EMBL/GenBank/DDBJ databases">
        <authorList>
            <consortium name="DOE Joint Genome Institute"/>
            <person name="Ahrendt S."/>
            <person name="Looney B.P."/>
            <person name="Miyauchi S."/>
            <person name="Morin E."/>
            <person name="Drula E."/>
            <person name="Courty P.E."/>
            <person name="Chicoki N."/>
            <person name="Fauchery L."/>
            <person name="Kohler A."/>
            <person name="Kuo A."/>
            <person name="Labutti K."/>
            <person name="Pangilinan J."/>
            <person name="Lipzen A."/>
            <person name="Riley R."/>
            <person name="Andreopoulos W."/>
            <person name="He G."/>
            <person name="Johnson J."/>
            <person name="Barry K.W."/>
            <person name="Grigoriev I.V."/>
            <person name="Nagy L."/>
            <person name="Hibbett D."/>
            <person name="Henrissat B."/>
            <person name="Matheny P.B."/>
            <person name="Labbe J."/>
            <person name="Martin F."/>
        </authorList>
    </citation>
    <scope>NUCLEOTIDE SEQUENCE</scope>
    <source>
        <strain evidence="1">HHB10654</strain>
    </source>
</reference>
<keyword evidence="2" id="KW-1185">Reference proteome</keyword>
<evidence type="ECO:0000313" key="2">
    <source>
        <dbReference type="Proteomes" id="UP000814140"/>
    </source>
</evidence>
<dbReference type="EMBL" id="MU277243">
    <property type="protein sequence ID" value="KAI0057707.1"/>
    <property type="molecule type" value="Genomic_DNA"/>
</dbReference>
<comment type="caution">
    <text evidence="1">The sequence shown here is derived from an EMBL/GenBank/DDBJ whole genome shotgun (WGS) entry which is preliminary data.</text>
</comment>